<reference evidence="12" key="1">
    <citation type="journal article" date="2021" name="IMA Fungus">
        <title>Genomic characterization of three marine fungi, including Emericellopsis atlantica sp. nov. with signatures of a generalist lifestyle and marine biomass degradation.</title>
        <authorList>
            <person name="Hagestad O.C."/>
            <person name="Hou L."/>
            <person name="Andersen J.H."/>
            <person name="Hansen E.H."/>
            <person name="Altermark B."/>
            <person name="Li C."/>
            <person name="Kuhnert E."/>
            <person name="Cox R.J."/>
            <person name="Crous P.W."/>
            <person name="Spatafora J.W."/>
            <person name="Lail K."/>
            <person name="Amirebrahimi M."/>
            <person name="Lipzen A."/>
            <person name="Pangilinan J."/>
            <person name="Andreopoulos W."/>
            <person name="Hayes R.D."/>
            <person name="Ng V."/>
            <person name="Grigoriev I.V."/>
            <person name="Jackson S.A."/>
            <person name="Sutton T.D.S."/>
            <person name="Dobson A.D.W."/>
            <person name="Rama T."/>
        </authorList>
    </citation>
    <scope>NUCLEOTIDE SEQUENCE</scope>
    <source>
        <strain evidence="12">TRa3180A</strain>
    </source>
</reference>
<dbReference type="GO" id="GO:0051287">
    <property type="term" value="F:NAD binding"/>
    <property type="evidence" value="ECO:0007669"/>
    <property type="project" value="InterPro"/>
</dbReference>
<dbReference type="GO" id="GO:0000271">
    <property type="term" value="P:polysaccharide biosynthetic process"/>
    <property type="evidence" value="ECO:0007669"/>
    <property type="project" value="InterPro"/>
</dbReference>
<dbReference type="PANTHER" id="PTHR11374">
    <property type="entry name" value="UDP-GLUCOSE DEHYDROGENASE/UDP-MANNAC DEHYDROGENASE"/>
    <property type="match status" value="1"/>
</dbReference>
<dbReference type="Pfam" id="PF03721">
    <property type="entry name" value="UDPG_MGDP_dh_N"/>
    <property type="match status" value="1"/>
</dbReference>
<dbReference type="PANTHER" id="PTHR11374:SF3">
    <property type="entry name" value="UDP-GLUCOSE 6-DEHYDROGENASE"/>
    <property type="match status" value="1"/>
</dbReference>
<evidence type="ECO:0000256" key="8">
    <source>
        <dbReference type="PIRSR" id="PIRSR500134-1"/>
    </source>
</evidence>
<dbReference type="PIRSF" id="PIRSF000124">
    <property type="entry name" value="UDPglc_GDPman_dh"/>
    <property type="match status" value="1"/>
</dbReference>
<dbReference type="Pfam" id="PF00984">
    <property type="entry name" value="UDPG_MGDP_dh"/>
    <property type="match status" value="1"/>
</dbReference>
<proteinExistence type="inferred from homology"/>
<comment type="caution">
    <text evidence="12">The sequence shown here is derived from an EMBL/GenBank/DDBJ whole genome shotgun (WGS) entry which is preliminary data.</text>
</comment>
<evidence type="ECO:0000256" key="6">
    <source>
        <dbReference type="ARBA" id="ARBA00047473"/>
    </source>
</evidence>
<dbReference type="GO" id="GO:0003979">
    <property type="term" value="F:UDP-glucose 6-dehydrogenase activity"/>
    <property type="evidence" value="ECO:0007669"/>
    <property type="project" value="UniProtKB-EC"/>
</dbReference>
<evidence type="ECO:0000256" key="10">
    <source>
        <dbReference type="PIRSR" id="PIRSR500134-3"/>
    </source>
</evidence>
<gene>
    <name evidence="12" type="ORF">BJ878DRAFT_555649</name>
</gene>
<dbReference type="InterPro" id="IPR028356">
    <property type="entry name" value="UDPglc_DH_euk"/>
</dbReference>
<comment type="similarity">
    <text evidence="2 7">Belongs to the UDP-glucose/GDP-mannose dehydrogenase family.</text>
</comment>
<feature type="binding site" evidence="10">
    <location>
        <position position="155"/>
    </location>
    <ligand>
        <name>NAD(+)</name>
        <dbReference type="ChEBI" id="CHEBI:57540"/>
    </ligand>
</feature>
<dbReference type="SMART" id="SM00984">
    <property type="entry name" value="UDPG_MGDP_dh_C"/>
    <property type="match status" value="1"/>
</dbReference>
<feature type="binding site" evidence="10">
    <location>
        <position position="368"/>
    </location>
    <ligand>
        <name>NAD(+)</name>
        <dbReference type="ChEBI" id="CHEBI:57540"/>
    </ligand>
</feature>
<feature type="binding site" evidence="9">
    <location>
        <begin position="287"/>
        <end position="291"/>
    </location>
    <ligand>
        <name>substrate</name>
    </ligand>
</feature>
<dbReference type="AlphaFoldDB" id="A0A9P7YZ27"/>
<evidence type="ECO:0000256" key="9">
    <source>
        <dbReference type="PIRSR" id="PIRSR500134-2"/>
    </source>
</evidence>
<dbReference type="InterPro" id="IPR014026">
    <property type="entry name" value="UDP-Glc/GDP-Man_DH_dimer"/>
</dbReference>
<dbReference type="InterPro" id="IPR017476">
    <property type="entry name" value="UDP-Glc/GDP-Man"/>
</dbReference>
<dbReference type="PIRSF" id="PIRSF500134">
    <property type="entry name" value="UDPglc_DH_bac"/>
    <property type="match status" value="1"/>
</dbReference>
<dbReference type="EC" id="1.1.1.22" evidence="3 7"/>
<dbReference type="EMBL" id="MU254082">
    <property type="protein sequence ID" value="KAG9242350.1"/>
    <property type="molecule type" value="Genomic_DNA"/>
</dbReference>
<dbReference type="InterPro" id="IPR036220">
    <property type="entry name" value="UDP-Glc/GDP-Man_DH_C_sf"/>
</dbReference>
<dbReference type="InterPro" id="IPR028357">
    <property type="entry name" value="UDPglc_DH_bac"/>
</dbReference>
<dbReference type="SUPFAM" id="SSF52413">
    <property type="entry name" value="UDP-glucose/GDP-mannose dehydrogenase C-terminal domain"/>
    <property type="match status" value="1"/>
</dbReference>
<feature type="binding site" evidence="10">
    <location>
        <position position="115"/>
    </location>
    <ligand>
        <name>NAD(+)</name>
        <dbReference type="ChEBI" id="CHEBI:57540"/>
    </ligand>
</feature>
<evidence type="ECO:0000256" key="3">
    <source>
        <dbReference type="ARBA" id="ARBA00012954"/>
    </source>
</evidence>
<evidence type="ECO:0000256" key="2">
    <source>
        <dbReference type="ARBA" id="ARBA00006601"/>
    </source>
</evidence>
<sequence>MDTAEVSSICCIGAGYVGGPTAAVMAYYNPHLTVTVVDRDQARIDRWNSENLPLYEPGLLQMLQSARDGSTEDMEHQQMATVSPQSERRRPNLLFSTDVAKNIGAADMILIAVNTPTKKRGLGAGRATDVTALEAVTKQIAIHAKAGAILVEKSTVPCRTADLIRETLKTYRPGVHFEVLSNPEFLSAGTAISDLVSPSRVLIGSQPTTEGLRAATALERVYSWVDPCKIMHTNTYSSELAKLVANAMLAQRISSINSISAICEKTGADIHEISNAIGADARIGSKYLKAGVGFGGSCFGKDIRSLAYLAETLGLPEVAEYWQQVLKINEWQGTRFARKVVKRLNGTLSGKKITVLGYAFKPGTDDTRESPALEGIRILLDDAPAEVAIFDPFCCPTVVREEVGRLCGSEVLKCNDGSVEVYENAYEACDRSHAIIIMTDCDEFRQSAKAGYEVSNLENRLDWPKIVYNLEKPRWVFDGRGIVDLDVMEKVGVRVEGIGRVGWGGL</sequence>
<dbReference type="FunFam" id="1.20.5.100:FF:000001">
    <property type="entry name" value="UDP-glucose 6-dehydrogenase"/>
    <property type="match status" value="1"/>
</dbReference>
<feature type="domain" description="UDP-glucose/GDP-mannose dehydrogenase C-terminal" evidence="11">
    <location>
        <begin position="354"/>
        <end position="485"/>
    </location>
</feature>
<feature type="binding site" evidence="9">
    <location>
        <position position="361"/>
    </location>
    <ligand>
        <name>substrate</name>
    </ligand>
</feature>
<evidence type="ECO:0000259" key="11">
    <source>
        <dbReference type="SMART" id="SM00984"/>
    </source>
</evidence>
<feature type="binding site" evidence="10">
    <location>
        <position position="301"/>
    </location>
    <ligand>
        <name>NAD(+)</name>
        <dbReference type="ChEBI" id="CHEBI:57540"/>
    </ligand>
</feature>
<dbReference type="InterPro" id="IPR014027">
    <property type="entry name" value="UDP-Glc/GDP-Man_DH_C"/>
</dbReference>
<organism evidence="12 13">
    <name type="scientific">Calycina marina</name>
    <dbReference type="NCBI Taxonomy" id="1763456"/>
    <lineage>
        <taxon>Eukaryota</taxon>
        <taxon>Fungi</taxon>
        <taxon>Dikarya</taxon>
        <taxon>Ascomycota</taxon>
        <taxon>Pezizomycotina</taxon>
        <taxon>Leotiomycetes</taxon>
        <taxon>Helotiales</taxon>
        <taxon>Pezizellaceae</taxon>
        <taxon>Calycina</taxon>
    </lineage>
</organism>
<dbReference type="GO" id="GO:0006024">
    <property type="term" value="P:glycosaminoglycan biosynthetic process"/>
    <property type="evidence" value="ECO:0007669"/>
    <property type="project" value="TreeGrafter"/>
</dbReference>
<dbReference type="NCBIfam" id="TIGR03026">
    <property type="entry name" value="NDP-sugDHase"/>
    <property type="match status" value="1"/>
</dbReference>
<dbReference type="OrthoDB" id="5059218at2759"/>
<keyword evidence="5 7" id="KW-0520">NAD</keyword>
<comment type="pathway">
    <text evidence="1">Nucleotide-sugar biosynthesis; UDP-alpha-D-glucuronate biosynthesis; UDP-alpha-D-glucuronate from UDP-alpha-D-glucose: step 1/1.</text>
</comment>
<dbReference type="Gene3D" id="1.20.5.100">
    <property type="entry name" value="Cytochrome c1, transmembrane anchor, C-terminal"/>
    <property type="match status" value="1"/>
</dbReference>
<evidence type="ECO:0000256" key="4">
    <source>
        <dbReference type="ARBA" id="ARBA00023002"/>
    </source>
</evidence>
<feature type="active site" description="Nucleophile" evidence="8">
    <location>
        <position position="298"/>
    </location>
</feature>
<dbReference type="Proteomes" id="UP000887226">
    <property type="component" value="Unassembled WGS sequence"/>
</dbReference>
<evidence type="ECO:0000256" key="1">
    <source>
        <dbReference type="ARBA" id="ARBA00004701"/>
    </source>
</evidence>
<dbReference type="FunFam" id="3.40.50.720:FF:000032">
    <property type="entry name" value="UDP-glucose 6-dehydrogenase"/>
    <property type="match status" value="1"/>
</dbReference>
<name>A0A9P7YZ27_9HELO</name>
<evidence type="ECO:0000313" key="12">
    <source>
        <dbReference type="EMBL" id="KAG9242350.1"/>
    </source>
</evidence>
<dbReference type="InterPro" id="IPR036291">
    <property type="entry name" value="NAD(P)-bd_dom_sf"/>
</dbReference>
<keyword evidence="4 7" id="KW-0560">Oxidoreductase</keyword>
<feature type="binding site" evidence="10">
    <location>
        <position position="43"/>
    </location>
    <ligand>
        <name>NAD(+)</name>
        <dbReference type="ChEBI" id="CHEBI:57540"/>
    </ligand>
</feature>
<comment type="catalytic activity">
    <reaction evidence="6 7">
        <text>UDP-alpha-D-glucose + 2 NAD(+) + H2O = UDP-alpha-D-glucuronate + 2 NADH + 3 H(+)</text>
        <dbReference type="Rhea" id="RHEA:23596"/>
        <dbReference type="ChEBI" id="CHEBI:15377"/>
        <dbReference type="ChEBI" id="CHEBI:15378"/>
        <dbReference type="ChEBI" id="CHEBI:57540"/>
        <dbReference type="ChEBI" id="CHEBI:57945"/>
        <dbReference type="ChEBI" id="CHEBI:58052"/>
        <dbReference type="ChEBI" id="CHEBI:58885"/>
        <dbReference type="EC" id="1.1.1.22"/>
    </reaction>
</comment>
<accession>A0A9P7YZ27</accession>
<dbReference type="Pfam" id="PF03720">
    <property type="entry name" value="UDPG_MGDP_dh_C"/>
    <property type="match status" value="1"/>
</dbReference>
<dbReference type="SUPFAM" id="SSF51735">
    <property type="entry name" value="NAD(P)-binding Rossmann-fold domains"/>
    <property type="match status" value="1"/>
</dbReference>
<feature type="binding site" evidence="9">
    <location>
        <position position="242"/>
    </location>
    <ligand>
        <name>substrate</name>
    </ligand>
</feature>
<protein>
    <recommendedName>
        <fullName evidence="3 7">UDP-glucose 6-dehydrogenase</fullName>
        <ecNumber evidence="3 7">1.1.1.22</ecNumber>
    </recommendedName>
</protein>
<evidence type="ECO:0000313" key="13">
    <source>
        <dbReference type="Proteomes" id="UP000887226"/>
    </source>
</evidence>
<dbReference type="InterPro" id="IPR001732">
    <property type="entry name" value="UDP-Glc/GDP-Man_DH_N"/>
</dbReference>
<dbReference type="FunFam" id="3.40.50.720:FF:000193">
    <property type="entry name" value="UDP-glucose 6-dehydrogenase"/>
    <property type="match status" value="1"/>
</dbReference>
<feature type="binding site" evidence="9">
    <location>
        <position position="295"/>
    </location>
    <ligand>
        <name>substrate</name>
    </ligand>
</feature>
<feature type="binding site" evidence="10">
    <location>
        <position position="38"/>
    </location>
    <ligand>
        <name>NAD(+)</name>
        <dbReference type="ChEBI" id="CHEBI:57540"/>
    </ligand>
</feature>
<dbReference type="SUPFAM" id="SSF48179">
    <property type="entry name" value="6-phosphogluconate dehydrogenase C-terminal domain-like"/>
    <property type="match status" value="1"/>
</dbReference>
<dbReference type="InterPro" id="IPR008927">
    <property type="entry name" value="6-PGluconate_DH-like_C_sf"/>
</dbReference>
<dbReference type="Gene3D" id="3.40.50.720">
    <property type="entry name" value="NAD(P)-binding Rossmann-like Domain"/>
    <property type="match status" value="2"/>
</dbReference>
<evidence type="ECO:0000256" key="5">
    <source>
        <dbReference type="ARBA" id="ARBA00023027"/>
    </source>
</evidence>
<dbReference type="GO" id="GO:0005634">
    <property type="term" value="C:nucleus"/>
    <property type="evidence" value="ECO:0007669"/>
    <property type="project" value="TreeGrafter"/>
</dbReference>
<evidence type="ECO:0000256" key="7">
    <source>
        <dbReference type="PIRNR" id="PIRNR000124"/>
    </source>
</evidence>
<keyword evidence="13" id="KW-1185">Reference proteome</keyword>